<dbReference type="Pfam" id="PF02116">
    <property type="entry name" value="STE2"/>
    <property type="match status" value="1"/>
</dbReference>
<dbReference type="GO" id="GO:0004932">
    <property type="term" value="F:mating-type factor pheromone receptor activity"/>
    <property type="evidence" value="ECO:0007669"/>
    <property type="project" value="InterPro"/>
</dbReference>
<dbReference type="AlphaFoldDB" id="A0A8G1RI56"/>
<gene>
    <name evidence="3" type="ORF">BO72DRAFT_472140</name>
</gene>
<feature type="transmembrane region" description="Helical" evidence="2">
    <location>
        <begin position="71"/>
        <end position="94"/>
    </location>
</feature>
<feature type="transmembrane region" description="Helical" evidence="2">
    <location>
        <begin position="32"/>
        <end position="59"/>
    </location>
</feature>
<keyword evidence="4" id="KW-1185">Reference proteome</keyword>
<keyword evidence="2" id="KW-0472">Membrane</keyword>
<dbReference type="PRINTS" id="PR00250">
    <property type="entry name" value="GPCRSTE2"/>
</dbReference>
<dbReference type="CDD" id="cd14939">
    <property type="entry name" value="7tmD_STE2"/>
    <property type="match status" value="1"/>
</dbReference>
<feature type="transmembrane region" description="Helical" evidence="2">
    <location>
        <begin position="263"/>
        <end position="286"/>
    </location>
</feature>
<dbReference type="Proteomes" id="UP000249789">
    <property type="component" value="Unassembled WGS sequence"/>
</dbReference>
<dbReference type="InterPro" id="IPR000366">
    <property type="entry name" value="GPCR_STE2"/>
</dbReference>
<feature type="transmembrane region" description="Helical" evidence="2">
    <location>
        <begin position="236"/>
        <end position="257"/>
    </location>
</feature>
<organism evidence="3 4">
    <name type="scientific">Aspergillus fijiensis CBS 313.89</name>
    <dbReference type="NCBI Taxonomy" id="1448319"/>
    <lineage>
        <taxon>Eukaryota</taxon>
        <taxon>Fungi</taxon>
        <taxon>Dikarya</taxon>
        <taxon>Ascomycota</taxon>
        <taxon>Pezizomycotina</taxon>
        <taxon>Eurotiomycetes</taxon>
        <taxon>Eurotiomycetidae</taxon>
        <taxon>Eurotiales</taxon>
        <taxon>Aspergillaceae</taxon>
        <taxon>Aspergillus</taxon>
    </lineage>
</organism>
<feature type="transmembrane region" description="Helical" evidence="2">
    <location>
        <begin position="151"/>
        <end position="171"/>
    </location>
</feature>
<evidence type="ECO:0000313" key="3">
    <source>
        <dbReference type="EMBL" id="RAK72837.1"/>
    </source>
</evidence>
<protein>
    <submittedName>
        <fullName evidence="3">Mating-type alpha-pheromone receptor PreB</fullName>
    </submittedName>
</protein>
<dbReference type="InterPro" id="IPR027458">
    <property type="entry name" value="STE2_TM1-TM2_sf"/>
</dbReference>
<sequence>MSPEFDPFTQNVTFHAADGTPFNVPVEAVDQFIQYCIRICINYGAQLGASIVLLVILLLLTRPEKRRSSVYLLNCSALLLNIGLLLCQALYFTSPFVHVYAYFGSDYSRVPQSTYANSVLGVVLATLLLISIEISLVLQVQVVCANLRRRYRLLLLGVSIVVALVPTGFRLGLMVENCKTIIQAVTSAPLIWIQSAANITLTISICFFCTVFVAKLGYAIRQRRRLGVADFGPMKVIFVMGCQTLVVPALFSILHYAVNVPELSSNVLTLVTISLPLSSIWAGVALDHRSGNSNTNSNNLASSTSSRRNLWQVLSFSYFGDEKHPSHSACTTSTSTSASLPRGNKPGTGTGTGTTCYADPNQSRQQQQQQQQDLEMGYGIAVEHDISVRSVKREKDVL</sequence>
<evidence type="ECO:0000256" key="2">
    <source>
        <dbReference type="SAM" id="Phobius"/>
    </source>
</evidence>
<dbReference type="Gene3D" id="1.10.287.920">
    <property type="entry name" value="Pheromone alpha factor receptor"/>
    <property type="match status" value="1"/>
</dbReference>
<dbReference type="GO" id="GO:0038038">
    <property type="term" value="C:G protein-coupled receptor homodimeric complex"/>
    <property type="evidence" value="ECO:0007669"/>
    <property type="project" value="TreeGrafter"/>
</dbReference>
<dbReference type="GeneID" id="63864456"/>
<feature type="transmembrane region" description="Helical" evidence="2">
    <location>
        <begin position="114"/>
        <end position="139"/>
    </location>
</feature>
<dbReference type="GO" id="GO:0000750">
    <property type="term" value="P:pheromone-dependent signal transduction involved in conjugation with cellular fusion"/>
    <property type="evidence" value="ECO:0007669"/>
    <property type="project" value="TreeGrafter"/>
</dbReference>
<dbReference type="OrthoDB" id="5402633at2759"/>
<keyword evidence="3" id="KW-0675">Receptor</keyword>
<dbReference type="PANTHER" id="PTHR28009">
    <property type="entry name" value="PHEROMONE ALPHA FACTOR RECEPTOR"/>
    <property type="match status" value="1"/>
</dbReference>
<keyword evidence="2" id="KW-0812">Transmembrane</keyword>
<feature type="region of interest" description="Disordered" evidence="1">
    <location>
        <begin position="322"/>
        <end position="378"/>
    </location>
</feature>
<evidence type="ECO:0000313" key="4">
    <source>
        <dbReference type="Proteomes" id="UP000249789"/>
    </source>
</evidence>
<feature type="compositionally biased region" description="Low complexity" evidence="1">
    <location>
        <begin position="327"/>
        <end position="339"/>
    </location>
</feature>
<reference evidence="3 4" key="1">
    <citation type="submission" date="2018-02" db="EMBL/GenBank/DDBJ databases">
        <title>The genomes of Aspergillus section Nigri reveals drivers in fungal speciation.</title>
        <authorList>
            <consortium name="DOE Joint Genome Institute"/>
            <person name="Vesth T.C."/>
            <person name="Nybo J."/>
            <person name="Theobald S."/>
            <person name="Brandl J."/>
            <person name="Frisvad J.C."/>
            <person name="Nielsen K.F."/>
            <person name="Lyhne E.K."/>
            <person name="Kogle M.E."/>
            <person name="Kuo A."/>
            <person name="Riley R."/>
            <person name="Clum A."/>
            <person name="Nolan M."/>
            <person name="Lipzen A."/>
            <person name="Salamov A."/>
            <person name="Henrissat B."/>
            <person name="Wiebenga A."/>
            <person name="De vries R.P."/>
            <person name="Grigoriev I.V."/>
            <person name="Mortensen U.H."/>
            <person name="Andersen M.R."/>
            <person name="Baker S.E."/>
        </authorList>
    </citation>
    <scope>NUCLEOTIDE SEQUENCE [LARGE SCALE GENOMIC DNA]</scope>
    <source>
        <strain evidence="3 4">CBS 313.89</strain>
    </source>
</reference>
<feature type="transmembrane region" description="Helical" evidence="2">
    <location>
        <begin position="191"/>
        <end position="216"/>
    </location>
</feature>
<proteinExistence type="predicted"/>
<dbReference type="PANTHER" id="PTHR28009:SF1">
    <property type="entry name" value="PHEROMONE ALPHA FACTOR RECEPTOR"/>
    <property type="match status" value="1"/>
</dbReference>
<keyword evidence="2" id="KW-1133">Transmembrane helix</keyword>
<accession>A0A8G1RI56</accession>
<evidence type="ECO:0000256" key="1">
    <source>
        <dbReference type="SAM" id="MobiDB-lite"/>
    </source>
</evidence>
<dbReference type="VEuPathDB" id="FungiDB:BO72DRAFT_472140"/>
<name>A0A8G1RI56_9EURO</name>
<dbReference type="RefSeq" id="XP_040796849.1">
    <property type="nucleotide sequence ID" value="XM_040947123.1"/>
</dbReference>
<dbReference type="EMBL" id="KZ824688">
    <property type="protein sequence ID" value="RAK72837.1"/>
    <property type="molecule type" value="Genomic_DNA"/>
</dbReference>